<reference evidence="3" key="1">
    <citation type="submission" date="2010-09" db="EMBL/GenBank/DDBJ databases">
        <title>Complete sequence of chromosome1 of Burkholderia sp. CCGE1003.</title>
        <authorList>
            <consortium name="US DOE Joint Genome Institute"/>
            <person name="Lucas S."/>
            <person name="Copeland A."/>
            <person name="Lapidus A."/>
            <person name="Cheng J.-F."/>
            <person name="Bruce D."/>
            <person name="Goodwin L."/>
            <person name="Pitluck S."/>
            <person name="Daligault H."/>
            <person name="Davenport K."/>
            <person name="Detter J.C."/>
            <person name="Han C."/>
            <person name="Tapia R."/>
            <person name="Land M."/>
            <person name="Hauser L."/>
            <person name="Jeffries C."/>
            <person name="Kyrpides N."/>
            <person name="Ivanova N."/>
            <person name="Ovchinnikova G."/>
            <person name="Martinez-Romero E."/>
            <person name="Rogel M.A."/>
            <person name="Auchtung J."/>
            <person name="Tiedje J.M."/>
            <person name="Woyke T."/>
        </authorList>
    </citation>
    <scope>NUCLEOTIDE SEQUENCE</scope>
    <source>
        <strain evidence="3">CCGE1003</strain>
    </source>
</reference>
<evidence type="ECO:0000313" key="3">
    <source>
        <dbReference type="EMBL" id="ADN56942.1"/>
    </source>
</evidence>
<dbReference type="PROSITE" id="PS51257">
    <property type="entry name" value="PROKAR_LIPOPROTEIN"/>
    <property type="match status" value="1"/>
</dbReference>
<protein>
    <recommendedName>
        <fullName evidence="4">Lipoprotein</fullName>
    </recommendedName>
</protein>
<sequence>MKKIVSTLLFCMFSAASACWAQTEPDRTQPGTNDQIVQMHERISEANRVYDAKVAAAKRVYLRQKAAAKKERDASVAAARDGMPAAATQ</sequence>
<dbReference type="OrthoDB" id="9031444at2"/>
<name>E1TBN6_BURSG</name>
<dbReference type="eggNOG" id="ENOG502ZFT8">
    <property type="taxonomic scope" value="Bacteria"/>
</dbReference>
<keyword evidence="2" id="KW-0732">Signal</keyword>
<feature type="signal peptide" evidence="2">
    <location>
        <begin position="1"/>
        <end position="21"/>
    </location>
</feature>
<feature type="region of interest" description="Disordered" evidence="1">
    <location>
        <begin position="69"/>
        <end position="89"/>
    </location>
</feature>
<proteinExistence type="predicted"/>
<dbReference type="KEGG" id="bgf:BC1003_0958"/>
<dbReference type="HOGENOM" id="CLU_188938_0_0_4"/>
<gene>
    <name evidence="3" type="ordered locus">BC1003_0958</name>
</gene>
<feature type="chain" id="PRO_5003152195" description="Lipoprotein" evidence="2">
    <location>
        <begin position="22"/>
        <end position="89"/>
    </location>
</feature>
<dbReference type="AlphaFoldDB" id="E1TBN6"/>
<accession>E1TBN6</accession>
<evidence type="ECO:0000256" key="2">
    <source>
        <dbReference type="SAM" id="SignalP"/>
    </source>
</evidence>
<dbReference type="EMBL" id="CP002217">
    <property type="protein sequence ID" value="ADN56942.1"/>
    <property type="molecule type" value="Genomic_DNA"/>
</dbReference>
<organism evidence="3">
    <name type="scientific">Burkholderia sp. (strain CCGE1003)</name>
    <dbReference type="NCBI Taxonomy" id="640512"/>
    <lineage>
        <taxon>Bacteria</taxon>
        <taxon>Pseudomonadati</taxon>
        <taxon>Pseudomonadota</taxon>
        <taxon>Betaproteobacteria</taxon>
        <taxon>Burkholderiales</taxon>
        <taxon>Burkholderiaceae</taxon>
        <taxon>Burkholderia</taxon>
    </lineage>
</organism>
<evidence type="ECO:0000256" key="1">
    <source>
        <dbReference type="SAM" id="MobiDB-lite"/>
    </source>
</evidence>
<evidence type="ECO:0008006" key="4">
    <source>
        <dbReference type="Google" id="ProtNLM"/>
    </source>
</evidence>